<organism evidence="1 2">
    <name type="scientific">Schistosoma margrebowiei</name>
    <dbReference type="NCBI Taxonomy" id="48269"/>
    <lineage>
        <taxon>Eukaryota</taxon>
        <taxon>Metazoa</taxon>
        <taxon>Spiralia</taxon>
        <taxon>Lophotrochozoa</taxon>
        <taxon>Platyhelminthes</taxon>
        <taxon>Trematoda</taxon>
        <taxon>Digenea</taxon>
        <taxon>Strigeidida</taxon>
        <taxon>Schistosomatoidea</taxon>
        <taxon>Schistosomatidae</taxon>
        <taxon>Schistosoma</taxon>
    </lineage>
</organism>
<dbReference type="AlphaFoldDB" id="A0A183MFW1"/>
<proteinExistence type="predicted"/>
<dbReference type="EMBL" id="UZAI01016849">
    <property type="protein sequence ID" value="VDP17080.1"/>
    <property type="molecule type" value="Genomic_DNA"/>
</dbReference>
<sequence length="67" mass="7678">MVVVGSQQKTLDPGFVLLGTRHLLFVDPAATKKENRHCFNSQLNYLRNREFKINSIKIDSTQSIVFI</sequence>
<evidence type="ECO:0000313" key="1">
    <source>
        <dbReference type="EMBL" id="VDP17080.1"/>
    </source>
</evidence>
<name>A0A183MFW1_9TREM</name>
<dbReference type="Proteomes" id="UP000277204">
    <property type="component" value="Unassembled WGS sequence"/>
</dbReference>
<keyword evidence="2" id="KW-1185">Reference proteome</keyword>
<reference evidence="1 2" key="1">
    <citation type="submission" date="2018-11" db="EMBL/GenBank/DDBJ databases">
        <authorList>
            <consortium name="Pathogen Informatics"/>
        </authorList>
    </citation>
    <scope>NUCLEOTIDE SEQUENCE [LARGE SCALE GENOMIC DNA]</scope>
    <source>
        <strain evidence="1 2">Zambia</strain>
    </source>
</reference>
<evidence type="ECO:0000313" key="2">
    <source>
        <dbReference type="Proteomes" id="UP000277204"/>
    </source>
</evidence>
<accession>A0A183MFW1</accession>
<protein>
    <submittedName>
        <fullName evidence="1">Uncharacterized protein</fullName>
    </submittedName>
</protein>
<gene>
    <name evidence="1" type="ORF">SMRZ_LOCUS14936</name>
</gene>